<feature type="compositionally biased region" description="Polar residues" evidence="16">
    <location>
        <begin position="973"/>
        <end position="1008"/>
    </location>
</feature>
<dbReference type="InterPro" id="IPR027417">
    <property type="entry name" value="P-loop_NTPase"/>
</dbReference>
<evidence type="ECO:0000256" key="14">
    <source>
        <dbReference type="ARBA" id="ARBA00055561"/>
    </source>
</evidence>
<dbReference type="Proteomes" id="UP000654370">
    <property type="component" value="Unassembled WGS sequence"/>
</dbReference>
<dbReference type="GO" id="GO:0003678">
    <property type="term" value="F:DNA helicase activity"/>
    <property type="evidence" value="ECO:0007669"/>
    <property type="project" value="UniProtKB-EC"/>
</dbReference>
<keyword evidence="4 15" id="KW-0479">Metal-binding</keyword>
<evidence type="ECO:0000256" key="3">
    <source>
        <dbReference type="ARBA" id="ARBA00022490"/>
    </source>
</evidence>
<dbReference type="Gene3D" id="2.40.30.230">
    <property type="match status" value="1"/>
</dbReference>
<comment type="catalytic activity">
    <reaction evidence="13">
        <text>ATP + H2O = ADP + phosphate + H(+)</text>
        <dbReference type="Rhea" id="RHEA:13065"/>
        <dbReference type="ChEBI" id="CHEBI:15377"/>
        <dbReference type="ChEBI" id="CHEBI:15378"/>
        <dbReference type="ChEBI" id="CHEBI:30616"/>
        <dbReference type="ChEBI" id="CHEBI:43474"/>
        <dbReference type="ChEBI" id="CHEBI:456216"/>
        <dbReference type="EC" id="3.6.4.13"/>
    </reaction>
    <physiologicalReaction direction="left-to-right" evidence="13">
        <dbReference type="Rhea" id="RHEA:13066"/>
    </physiologicalReaction>
</comment>
<dbReference type="OrthoDB" id="6513042at2759"/>
<keyword evidence="10" id="KW-0067">ATP-binding</keyword>
<comment type="catalytic activity">
    <reaction evidence="12">
        <text>ATP + H2O = ADP + phosphate + H(+)</text>
        <dbReference type="Rhea" id="RHEA:13065"/>
        <dbReference type="ChEBI" id="CHEBI:15377"/>
        <dbReference type="ChEBI" id="CHEBI:15378"/>
        <dbReference type="ChEBI" id="CHEBI:30616"/>
        <dbReference type="ChEBI" id="CHEBI:43474"/>
        <dbReference type="ChEBI" id="CHEBI:456216"/>
        <dbReference type="EC" id="3.6.4.12"/>
    </reaction>
    <physiologicalReaction direction="left-to-right" evidence="12">
        <dbReference type="Rhea" id="RHEA:13066"/>
    </physiologicalReaction>
</comment>
<dbReference type="GO" id="GO:0003677">
    <property type="term" value="F:DNA binding"/>
    <property type="evidence" value="ECO:0007669"/>
    <property type="project" value="InterPro"/>
</dbReference>
<comment type="caution">
    <text evidence="18">The sequence shown here is derived from an EMBL/GenBank/DDBJ whole genome shotgun (WGS) entry which is preliminary data.</text>
</comment>
<keyword evidence="8" id="KW-0347">Helicase</keyword>
<comment type="similarity">
    <text evidence="2">Belongs to the DNA2/NAM7 helicase family.</text>
</comment>
<evidence type="ECO:0000256" key="1">
    <source>
        <dbReference type="ARBA" id="ARBA00004496"/>
    </source>
</evidence>
<dbReference type="PROSITE" id="PS51997">
    <property type="entry name" value="UPF1_CH_RICH"/>
    <property type="match status" value="1"/>
</dbReference>
<evidence type="ECO:0000256" key="11">
    <source>
        <dbReference type="ARBA" id="ARBA00023161"/>
    </source>
</evidence>
<dbReference type="PANTHER" id="PTHR10887">
    <property type="entry name" value="DNA2/NAM7 HELICASE FAMILY"/>
    <property type="match status" value="1"/>
</dbReference>
<dbReference type="FunFam" id="3.40.50.300:FF:000097">
    <property type="entry name" value="Regulator of nonsense transcripts 1"/>
    <property type="match status" value="1"/>
</dbReference>
<dbReference type="Gene3D" id="6.10.140.1240">
    <property type="match status" value="1"/>
</dbReference>
<feature type="region of interest" description="C3H" evidence="15">
    <location>
        <begin position="100"/>
        <end position="132"/>
    </location>
</feature>
<comment type="subcellular location">
    <subcellularLocation>
        <location evidence="1">Cytoplasm</location>
    </subcellularLocation>
</comment>
<evidence type="ECO:0000256" key="15">
    <source>
        <dbReference type="PROSITE-ProRule" id="PRU01341"/>
    </source>
</evidence>
<keyword evidence="7" id="KW-0378">Hydrolase</keyword>
<evidence type="ECO:0000256" key="9">
    <source>
        <dbReference type="ARBA" id="ARBA00022833"/>
    </source>
</evidence>
<dbReference type="GO" id="GO:0003724">
    <property type="term" value="F:RNA helicase activity"/>
    <property type="evidence" value="ECO:0007669"/>
    <property type="project" value="UniProtKB-EC"/>
</dbReference>
<evidence type="ECO:0000256" key="12">
    <source>
        <dbReference type="ARBA" id="ARBA00048432"/>
    </source>
</evidence>
<dbReference type="EMBL" id="JAEPQZ010000018">
    <property type="protein sequence ID" value="KAG2171921.1"/>
    <property type="molecule type" value="Genomic_DNA"/>
</dbReference>
<keyword evidence="11" id="KW-0866">Nonsense-mediated mRNA decay</keyword>
<dbReference type="CDD" id="cd18039">
    <property type="entry name" value="DEXXQc_UPF1"/>
    <property type="match status" value="1"/>
</dbReference>
<name>A0A8H7U6U0_MORIS</name>
<sequence>MDHHFSSATQDEFSFLEYSGDTQSSQYDYDDLSQQKSTLQEHDSELSLASLSLNSQATNGLTQTDDQQITEFQFEDTDDLDVFGDAPGHAIEMDLPAHACRYCGIHSASSVVKCITCNKWFCNSRGHTSGSHIVNHLVKAKHKEVMLHPESPLGETALECYNCGCRNVFLLGFIPAKSDTVVVLLCRQPCAAVPSSKDMNWDTSQWMPLIDDRCFLTWLVKIPSEQEQLRARQITSVQINKLEELWKDNAEASLEDLEKPGVDDEPHPVLLRYEDAYQYQNIFGPLVKMEADYDKKLKEAQTCDDIVVRWDVGLNQKRIAWFYFPKLEMGEVKLAVGDELRLRYRGELHEPWGCDGHVIKIPNNVSDEVCLELRRGEKAPINCTHNFSVDFVWKSTSFDRMQLSMKTFAVDETSVSGYIYHRLLGHDVEPQVLRTQMPKRFSVPNLPELNHSQVYAVKSVLQKPLSLIQGPPGTGKTVTSASIVYHLAKMNPGQVLVCAPSNVAVDQLTEKIHHTGLKVVRVTAKSREALDSPVSFLTLHDQVHNNDTNIELQKLIQLKHEQGELSAGDERKYKSLKRACEREILQNADVICCTCVGAGDPRVAKLKFRTVLIDEATQASEPECMIPLVLGCKQTVLVGDHQQLGPVIMNKKAARAGLCQSLFERLVILGIRPIRLQVQYRMHPCLSEFPSNMFYEGTLQNGVTTQERLRKNVDFPWPVPENPMFFYSNLGNEEISTSGTSYLNRTEASNCEKIVTRFMKAGILPSQIGVVTPYEGQRSYIVQYMQFNGSLRKDLYNEIEVASVDAFQGREKDYIILSCVRSNEHQGIGFLSDPRRLNVALTRAKYGVVILGNPKVLSKHPLWHHLLVHYKEKDCLVDGALNNLKISMIQFNRPRKQYRKDDKFRQGLSHQIDAREAFARPPLAADNRRGQKGYGSEFLKTHDPIGYIPSDMGSLPSSQFSIPLIPAASGPFTQDLSQSSVSNRRSARQNAINGNGNAGDSSAFANHTMSQSQSSMLGSQNMYSSQSSIGLALSQSDRLRMMAEMASQGGANGHAGLMSQESMGFTYDAYKSEDTQSMLSQDFDLRSQASQSFTQY</sequence>
<gene>
    <name evidence="18" type="ORF">INT43_001397</name>
</gene>
<dbReference type="InterPro" id="IPR045055">
    <property type="entry name" value="DNA2/NAM7-like"/>
</dbReference>
<keyword evidence="19" id="KW-1185">Reference proteome</keyword>
<dbReference type="GO" id="GO:0008270">
    <property type="term" value="F:zinc ion binding"/>
    <property type="evidence" value="ECO:0007669"/>
    <property type="project" value="UniProtKB-UniRule"/>
</dbReference>
<organism evidence="18 19">
    <name type="scientific">Mortierella isabellina</name>
    <name type="common">Filamentous fungus</name>
    <name type="synonym">Umbelopsis isabellina</name>
    <dbReference type="NCBI Taxonomy" id="91625"/>
    <lineage>
        <taxon>Eukaryota</taxon>
        <taxon>Fungi</taxon>
        <taxon>Fungi incertae sedis</taxon>
        <taxon>Mucoromycota</taxon>
        <taxon>Mucoromycotina</taxon>
        <taxon>Umbelopsidomycetes</taxon>
        <taxon>Umbelopsidales</taxon>
        <taxon>Umbelopsidaceae</taxon>
        <taxon>Umbelopsis</taxon>
    </lineage>
</organism>
<evidence type="ECO:0000256" key="7">
    <source>
        <dbReference type="ARBA" id="ARBA00022801"/>
    </source>
</evidence>
<dbReference type="GO" id="GO:0003723">
    <property type="term" value="F:RNA binding"/>
    <property type="evidence" value="ECO:0007669"/>
    <property type="project" value="InterPro"/>
</dbReference>
<dbReference type="Gene3D" id="3.40.50.300">
    <property type="entry name" value="P-loop containing nucleotide triphosphate hydrolases"/>
    <property type="match status" value="2"/>
</dbReference>
<dbReference type="Pfam" id="PF18141">
    <property type="entry name" value="UPF1_1B_dom"/>
    <property type="match status" value="1"/>
</dbReference>
<dbReference type="InterPro" id="IPR047187">
    <property type="entry name" value="SF1_C_Upf1"/>
</dbReference>
<feature type="compositionally biased region" description="Low complexity" evidence="16">
    <location>
        <begin position="1009"/>
        <end position="1021"/>
    </location>
</feature>
<dbReference type="InterPro" id="IPR006935">
    <property type="entry name" value="Helicase/UvrB_N"/>
</dbReference>
<evidence type="ECO:0000256" key="16">
    <source>
        <dbReference type="SAM" id="MobiDB-lite"/>
    </source>
</evidence>
<feature type="region of interest" description="CC/SHH/C" evidence="15">
    <location>
        <begin position="114"/>
        <end position="142"/>
    </location>
</feature>
<keyword evidence="5" id="KW-0547">Nucleotide-binding</keyword>
<evidence type="ECO:0000256" key="2">
    <source>
        <dbReference type="ARBA" id="ARBA00007913"/>
    </source>
</evidence>
<feature type="region of interest" description="C4" evidence="15">
    <location>
        <begin position="160"/>
        <end position="190"/>
    </location>
</feature>
<keyword evidence="9 15" id="KW-0862">Zinc</keyword>
<evidence type="ECO:0000256" key="8">
    <source>
        <dbReference type="ARBA" id="ARBA00022806"/>
    </source>
</evidence>
<comment type="function">
    <text evidence="14">RNA-dependent helicase required for nonsense-mediated decay (NMD) of aberrant mRNAs containing premature stop codons and modulates the expression level of normal mRNAs. Also capable of unwinding double-stranded DNA and translocating on single-stranded DNA.</text>
</comment>
<dbReference type="CDD" id="cd21407">
    <property type="entry name" value="1B_UPF1-like"/>
    <property type="match status" value="1"/>
</dbReference>
<feature type="region of interest" description="Disordered" evidence="16">
    <location>
        <begin position="917"/>
        <end position="936"/>
    </location>
</feature>
<dbReference type="CDD" id="cd18808">
    <property type="entry name" value="SF1_C_Upf1"/>
    <property type="match status" value="1"/>
</dbReference>
<dbReference type="SUPFAM" id="SSF52540">
    <property type="entry name" value="P-loop containing nucleoside triphosphate hydrolases"/>
    <property type="match status" value="1"/>
</dbReference>
<dbReference type="InterPro" id="IPR041677">
    <property type="entry name" value="DNA2/NAM7_AAA_11"/>
</dbReference>
<evidence type="ECO:0000256" key="6">
    <source>
        <dbReference type="ARBA" id="ARBA00022771"/>
    </source>
</evidence>
<evidence type="ECO:0000256" key="5">
    <source>
        <dbReference type="ARBA" id="ARBA00022741"/>
    </source>
</evidence>
<evidence type="ECO:0000256" key="10">
    <source>
        <dbReference type="ARBA" id="ARBA00022840"/>
    </source>
</evidence>
<dbReference type="Pfam" id="PF13087">
    <property type="entry name" value="AAA_12"/>
    <property type="match status" value="1"/>
</dbReference>
<dbReference type="InterPro" id="IPR041679">
    <property type="entry name" value="DNA2/NAM7-like_C"/>
</dbReference>
<proteinExistence type="inferred from homology"/>
<evidence type="ECO:0000256" key="13">
    <source>
        <dbReference type="ARBA" id="ARBA00049390"/>
    </source>
</evidence>
<dbReference type="Pfam" id="PF04851">
    <property type="entry name" value="ResIII"/>
    <property type="match status" value="1"/>
</dbReference>
<dbReference type="GO" id="GO:0000184">
    <property type="term" value="P:nuclear-transcribed mRNA catabolic process, nonsense-mediated decay"/>
    <property type="evidence" value="ECO:0007669"/>
    <property type="project" value="UniProtKB-KW"/>
</dbReference>
<dbReference type="Pfam" id="PF09416">
    <property type="entry name" value="UPF1_Zn_bind"/>
    <property type="match status" value="1"/>
</dbReference>
<accession>A0A8H7U6U0</accession>
<dbReference type="GO" id="GO:0005524">
    <property type="term" value="F:ATP binding"/>
    <property type="evidence" value="ECO:0007669"/>
    <property type="project" value="UniProtKB-KW"/>
</dbReference>
<evidence type="ECO:0000256" key="4">
    <source>
        <dbReference type="ARBA" id="ARBA00022723"/>
    </source>
</evidence>
<dbReference type="GO" id="GO:0016787">
    <property type="term" value="F:hydrolase activity"/>
    <property type="evidence" value="ECO:0007669"/>
    <property type="project" value="UniProtKB-KW"/>
</dbReference>
<dbReference type="GO" id="GO:0005737">
    <property type="term" value="C:cytoplasm"/>
    <property type="evidence" value="ECO:0007669"/>
    <property type="project" value="UniProtKB-SubCell"/>
</dbReference>
<keyword evidence="6 15" id="KW-0863">Zinc-finger</keyword>
<reference evidence="18" key="1">
    <citation type="submission" date="2020-12" db="EMBL/GenBank/DDBJ databases">
        <title>Metabolic potential, ecology and presence of endohyphal bacteria is reflected in genomic diversity of Mucoromycotina.</title>
        <authorList>
            <person name="Muszewska A."/>
            <person name="Okrasinska A."/>
            <person name="Steczkiewicz K."/>
            <person name="Drgas O."/>
            <person name="Orlowska M."/>
            <person name="Perlinska-Lenart U."/>
            <person name="Aleksandrzak-Piekarczyk T."/>
            <person name="Szatraj K."/>
            <person name="Zielenkiewicz U."/>
            <person name="Pilsyk S."/>
            <person name="Malc E."/>
            <person name="Mieczkowski P."/>
            <person name="Kruszewska J.S."/>
            <person name="Biernat P."/>
            <person name="Pawlowska J."/>
        </authorList>
    </citation>
    <scope>NUCLEOTIDE SEQUENCE</scope>
    <source>
        <strain evidence="18">WA0000067209</strain>
    </source>
</reference>
<evidence type="ECO:0000313" key="19">
    <source>
        <dbReference type="Proteomes" id="UP000654370"/>
    </source>
</evidence>
<evidence type="ECO:0000313" key="18">
    <source>
        <dbReference type="EMBL" id="KAG2171921.1"/>
    </source>
</evidence>
<dbReference type="InterPro" id="IPR018999">
    <property type="entry name" value="UPF1_CH/ZBD"/>
</dbReference>
<dbReference type="AlphaFoldDB" id="A0A8H7U6U0"/>
<dbReference type="InterPro" id="IPR040812">
    <property type="entry name" value="UPF1_1B_dom"/>
</dbReference>
<dbReference type="PANTHER" id="PTHR10887:SF364">
    <property type="entry name" value="REGULATOR OF NONSENSE TRANSCRIPTS 1"/>
    <property type="match status" value="1"/>
</dbReference>
<feature type="domain" description="Upf1" evidence="17">
    <location>
        <begin position="92"/>
        <end position="249"/>
    </location>
</feature>
<evidence type="ECO:0000259" key="17">
    <source>
        <dbReference type="PROSITE" id="PS51997"/>
    </source>
</evidence>
<dbReference type="Pfam" id="PF13086">
    <property type="entry name" value="AAA_11"/>
    <property type="match status" value="1"/>
</dbReference>
<protein>
    <recommendedName>
        <fullName evidence="17">Upf1 domain-containing protein</fullName>
    </recommendedName>
</protein>
<keyword evidence="3" id="KW-0963">Cytoplasm</keyword>
<feature type="region of interest" description="Disordered" evidence="16">
    <location>
        <begin position="973"/>
        <end position="1021"/>
    </location>
</feature>
<dbReference type="CDD" id="cd21400">
    <property type="entry name" value="ZBD_UPF1-like"/>
    <property type="match status" value="1"/>
</dbReference>